<feature type="non-terminal residue" evidence="6">
    <location>
        <position position="1"/>
    </location>
</feature>
<evidence type="ECO:0000256" key="4">
    <source>
        <dbReference type="ARBA" id="ARBA00023136"/>
    </source>
</evidence>
<protein>
    <recommendedName>
        <fullName evidence="8">G protein-coupled receptor</fullName>
    </recommendedName>
</protein>
<keyword evidence="7" id="KW-1185">Reference proteome</keyword>
<gene>
    <name evidence="6" type="ORF">PMAYCL1PPCAC_03194</name>
</gene>
<dbReference type="Pfam" id="PF10320">
    <property type="entry name" value="7TM_GPCR_Srsx"/>
    <property type="match status" value="1"/>
</dbReference>
<accession>A0AAN4Z4L1</accession>
<dbReference type="AlphaFoldDB" id="A0AAN4Z4L1"/>
<dbReference type="Proteomes" id="UP001328107">
    <property type="component" value="Unassembled WGS sequence"/>
</dbReference>
<dbReference type="PANTHER" id="PTHR23360:SF5">
    <property type="entry name" value="G-PROTEIN COUPLED RECEPTORS FAMILY 1 PROFILE DOMAIN-CONTAINING PROTEIN"/>
    <property type="match status" value="1"/>
</dbReference>
<feature type="transmembrane region" description="Helical" evidence="5">
    <location>
        <begin position="15"/>
        <end position="38"/>
    </location>
</feature>
<evidence type="ECO:0000256" key="2">
    <source>
        <dbReference type="ARBA" id="ARBA00022692"/>
    </source>
</evidence>
<dbReference type="InterPro" id="IPR019424">
    <property type="entry name" value="7TM_GPCR_Srsx"/>
</dbReference>
<keyword evidence="3 5" id="KW-1133">Transmembrane helix</keyword>
<keyword evidence="4 5" id="KW-0472">Membrane</keyword>
<feature type="transmembrane region" description="Helical" evidence="5">
    <location>
        <begin position="86"/>
        <end position="108"/>
    </location>
</feature>
<proteinExistence type="predicted"/>
<dbReference type="EMBL" id="BTRK01000001">
    <property type="protein sequence ID" value="GMR32999.1"/>
    <property type="molecule type" value="Genomic_DNA"/>
</dbReference>
<evidence type="ECO:0000256" key="1">
    <source>
        <dbReference type="ARBA" id="ARBA00004370"/>
    </source>
</evidence>
<dbReference type="GO" id="GO:0004930">
    <property type="term" value="F:G protein-coupled receptor activity"/>
    <property type="evidence" value="ECO:0007669"/>
    <property type="project" value="InterPro"/>
</dbReference>
<evidence type="ECO:0008006" key="8">
    <source>
        <dbReference type="Google" id="ProtNLM"/>
    </source>
</evidence>
<comment type="caution">
    <text evidence="6">The sequence shown here is derived from an EMBL/GenBank/DDBJ whole genome shotgun (WGS) entry which is preliminary data.</text>
</comment>
<evidence type="ECO:0000256" key="3">
    <source>
        <dbReference type="ARBA" id="ARBA00022989"/>
    </source>
</evidence>
<dbReference type="PANTHER" id="PTHR23360">
    <property type="entry name" value="G-PROTEIN COUPLED RECEPTORS FAMILY 1 PROFILE DOMAIN-CONTAINING PROTEIN-RELATED"/>
    <property type="match status" value="1"/>
</dbReference>
<keyword evidence="2 5" id="KW-0812">Transmembrane</keyword>
<reference evidence="7" key="1">
    <citation type="submission" date="2022-10" db="EMBL/GenBank/DDBJ databases">
        <title>Genome assembly of Pristionchus species.</title>
        <authorList>
            <person name="Yoshida K."/>
            <person name="Sommer R.J."/>
        </authorList>
    </citation>
    <scope>NUCLEOTIDE SEQUENCE [LARGE SCALE GENOMIC DNA]</scope>
    <source>
        <strain evidence="7">RS5460</strain>
    </source>
</reference>
<dbReference type="GO" id="GO:0016020">
    <property type="term" value="C:membrane"/>
    <property type="evidence" value="ECO:0007669"/>
    <property type="project" value="UniProtKB-SubCell"/>
</dbReference>
<evidence type="ECO:0000256" key="5">
    <source>
        <dbReference type="SAM" id="Phobius"/>
    </source>
</evidence>
<feature type="non-terminal residue" evidence="6">
    <location>
        <position position="117"/>
    </location>
</feature>
<evidence type="ECO:0000313" key="6">
    <source>
        <dbReference type="EMBL" id="GMR32999.1"/>
    </source>
</evidence>
<dbReference type="InterPro" id="IPR000276">
    <property type="entry name" value="GPCR_Rhodpsn"/>
</dbReference>
<evidence type="ECO:0000313" key="7">
    <source>
        <dbReference type="Proteomes" id="UP001328107"/>
    </source>
</evidence>
<name>A0AAN4Z4L1_9BILA</name>
<dbReference type="SMART" id="SM01381">
    <property type="entry name" value="7TM_GPCR_Srsx"/>
    <property type="match status" value="1"/>
</dbReference>
<sequence>ICNMSSVFHDNAVSWWAYSSAAVNVVAFVVYVMTWRLIRETIEVENLRRIFRTIVLVTIFDLSGWATTQTLVATQNFLTLSGQADLCYICFASIFVNLGIAVKFLIYYSTSTEYRKA</sequence>
<organism evidence="6 7">
    <name type="scientific">Pristionchus mayeri</name>
    <dbReference type="NCBI Taxonomy" id="1317129"/>
    <lineage>
        <taxon>Eukaryota</taxon>
        <taxon>Metazoa</taxon>
        <taxon>Ecdysozoa</taxon>
        <taxon>Nematoda</taxon>
        <taxon>Chromadorea</taxon>
        <taxon>Rhabditida</taxon>
        <taxon>Rhabditina</taxon>
        <taxon>Diplogasteromorpha</taxon>
        <taxon>Diplogasteroidea</taxon>
        <taxon>Neodiplogasteridae</taxon>
        <taxon>Pristionchus</taxon>
    </lineage>
</organism>
<feature type="transmembrane region" description="Helical" evidence="5">
    <location>
        <begin position="50"/>
        <end position="66"/>
    </location>
</feature>
<comment type="subcellular location">
    <subcellularLocation>
        <location evidence="1">Membrane</location>
    </subcellularLocation>
</comment>
<dbReference type="InterPro" id="IPR047130">
    <property type="entry name" value="7TM_GPCR_Srsx_nematod"/>
</dbReference>